<reference evidence="2 3" key="1">
    <citation type="submission" date="2015-04" db="EMBL/GenBank/DDBJ databases">
        <title>Complete genome sequence of Schizopora paradoxa KUC8140, a cosmopolitan wood degrader in East Asia.</title>
        <authorList>
            <consortium name="DOE Joint Genome Institute"/>
            <person name="Min B."/>
            <person name="Park H."/>
            <person name="Jang Y."/>
            <person name="Kim J.-J."/>
            <person name="Kim K.H."/>
            <person name="Pangilinan J."/>
            <person name="Lipzen A."/>
            <person name="Riley R."/>
            <person name="Grigoriev I.V."/>
            <person name="Spatafora J.W."/>
            <person name="Choi I.-G."/>
        </authorList>
    </citation>
    <scope>NUCLEOTIDE SEQUENCE [LARGE SCALE GENOMIC DNA]</scope>
    <source>
        <strain evidence="2 3">KUC8140</strain>
    </source>
</reference>
<accession>A0A0H2R6G0</accession>
<evidence type="ECO:0000313" key="2">
    <source>
        <dbReference type="EMBL" id="KLO05068.1"/>
    </source>
</evidence>
<dbReference type="AlphaFoldDB" id="A0A0H2R6G0"/>
<dbReference type="Proteomes" id="UP000053477">
    <property type="component" value="Unassembled WGS sequence"/>
</dbReference>
<organism evidence="2 3">
    <name type="scientific">Schizopora paradoxa</name>
    <dbReference type="NCBI Taxonomy" id="27342"/>
    <lineage>
        <taxon>Eukaryota</taxon>
        <taxon>Fungi</taxon>
        <taxon>Dikarya</taxon>
        <taxon>Basidiomycota</taxon>
        <taxon>Agaricomycotina</taxon>
        <taxon>Agaricomycetes</taxon>
        <taxon>Hymenochaetales</taxon>
        <taxon>Schizoporaceae</taxon>
        <taxon>Schizopora</taxon>
    </lineage>
</organism>
<feature type="compositionally biased region" description="Polar residues" evidence="1">
    <location>
        <begin position="34"/>
        <end position="50"/>
    </location>
</feature>
<gene>
    <name evidence="2" type="ORF">SCHPADRAFT_738088</name>
</gene>
<dbReference type="EMBL" id="KQ086369">
    <property type="protein sequence ID" value="KLO05068.1"/>
    <property type="molecule type" value="Genomic_DNA"/>
</dbReference>
<evidence type="ECO:0000313" key="3">
    <source>
        <dbReference type="Proteomes" id="UP000053477"/>
    </source>
</evidence>
<feature type="region of interest" description="Disordered" evidence="1">
    <location>
        <begin position="34"/>
        <end position="54"/>
    </location>
</feature>
<keyword evidence="3" id="KW-1185">Reference proteome</keyword>
<proteinExistence type="predicted"/>
<dbReference type="InParanoid" id="A0A0H2R6G0"/>
<protein>
    <submittedName>
        <fullName evidence="2">Uncharacterized protein</fullName>
    </submittedName>
</protein>
<evidence type="ECO:0000256" key="1">
    <source>
        <dbReference type="SAM" id="MobiDB-lite"/>
    </source>
</evidence>
<sequence>MAISSRETFFDYDLEEQVDDFTLAMTAVMKSAMGTNTNSNDNPILNNPSPTQTQTQTQIRDLARSIKAAKVIRDRILRYAKDLQGGEYLEHHLQNVEALSVELHFLDAHLRSQATHNPNYHGSGLSPSSRTSANAALNVALFTARLLRRTRKRTKEDREVIAKDLGHVWSEWRRRSKGSGER</sequence>
<name>A0A0H2R6G0_9AGAM</name>